<comment type="caution">
    <text evidence="2">The sequence shown here is derived from an EMBL/GenBank/DDBJ whole genome shotgun (WGS) entry which is preliminary data.</text>
</comment>
<keyword evidence="3" id="KW-1185">Reference proteome</keyword>
<gene>
    <name evidence="2" type="ORF">PAECIP111892_04398</name>
</gene>
<dbReference type="Proteomes" id="UP000838324">
    <property type="component" value="Unassembled WGS sequence"/>
</dbReference>
<dbReference type="EMBL" id="CAKMMG010000008">
    <property type="protein sequence ID" value="CAH1217354.1"/>
    <property type="molecule type" value="Genomic_DNA"/>
</dbReference>
<protein>
    <recommendedName>
        <fullName evidence="4">Type II secretion system protein GspF domain-containing protein</fullName>
    </recommendedName>
</protein>
<sequence>MMDRLLLLIAVCGVVYLALLVFVSSSTKQERYALRLGVKWKALGEKVQNERLQQLLQSAGLSISAGKITLFRYSAALIYAAVQAAGDFIRGVPFSMMDLLIAMLIVMISSPKRYLPFGWLLSWLHQKTLIQKDGELISFIRLYENNRLRKRGYVQFGSFCAGTASHFHYIRQDLYELSERAVDEGTERAIEWFCGKFPAGHVFINDIRSILLATEGMDDDTEAANYLREQGKIITKISSDQYLKKWSFIGDISTIINVIPSIATFLMIVSLAMQYIMLIKGNFNGVGMFH</sequence>
<feature type="transmembrane region" description="Helical" evidence="1">
    <location>
        <begin position="254"/>
        <end position="278"/>
    </location>
</feature>
<keyword evidence="1" id="KW-0472">Membrane</keyword>
<name>A0ABM9CLZ3_9BACL</name>
<evidence type="ECO:0000313" key="3">
    <source>
        <dbReference type="Proteomes" id="UP000838324"/>
    </source>
</evidence>
<accession>A0ABM9CLZ3</accession>
<evidence type="ECO:0000313" key="2">
    <source>
        <dbReference type="EMBL" id="CAH1217354.1"/>
    </source>
</evidence>
<organism evidence="2 3">
    <name type="scientific">Paenibacillus auburnensis</name>
    <dbReference type="NCBI Taxonomy" id="2905649"/>
    <lineage>
        <taxon>Bacteria</taxon>
        <taxon>Bacillati</taxon>
        <taxon>Bacillota</taxon>
        <taxon>Bacilli</taxon>
        <taxon>Bacillales</taxon>
        <taxon>Paenibacillaceae</taxon>
        <taxon>Paenibacillus</taxon>
    </lineage>
</organism>
<reference evidence="2" key="1">
    <citation type="submission" date="2022-01" db="EMBL/GenBank/DDBJ databases">
        <authorList>
            <person name="Criscuolo A."/>
        </authorList>
    </citation>
    <scope>NUCLEOTIDE SEQUENCE</scope>
    <source>
        <strain evidence="2">CIP111892</strain>
    </source>
</reference>
<feature type="transmembrane region" description="Helical" evidence="1">
    <location>
        <begin position="88"/>
        <end position="108"/>
    </location>
</feature>
<proteinExistence type="predicted"/>
<evidence type="ECO:0000256" key="1">
    <source>
        <dbReference type="SAM" id="Phobius"/>
    </source>
</evidence>
<evidence type="ECO:0008006" key="4">
    <source>
        <dbReference type="Google" id="ProtNLM"/>
    </source>
</evidence>
<keyword evidence="1" id="KW-1133">Transmembrane helix</keyword>
<keyword evidence="1" id="KW-0812">Transmembrane</keyword>